<evidence type="ECO:0000256" key="2">
    <source>
        <dbReference type="ARBA" id="ARBA00022723"/>
    </source>
</evidence>
<accession>A0ABQ0J235</accession>
<dbReference type="Pfam" id="PF17862">
    <property type="entry name" value="AAA_lid_3"/>
    <property type="match status" value="1"/>
</dbReference>
<feature type="region of interest" description="Disordered" evidence="5">
    <location>
        <begin position="252"/>
        <end position="276"/>
    </location>
</feature>
<dbReference type="RefSeq" id="WP_011160927.1">
    <property type="nucleotide sequence ID" value="NZ_BBIY01000009.1"/>
</dbReference>
<dbReference type="InterPro" id="IPR027417">
    <property type="entry name" value="P-loop_NTPase"/>
</dbReference>
<dbReference type="GO" id="GO:0006508">
    <property type="term" value="P:proteolysis"/>
    <property type="evidence" value="ECO:0007669"/>
    <property type="project" value="UniProtKB-KW"/>
</dbReference>
<keyword evidence="9" id="KW-1185">Reference proteome</keyword>
<comment type="caution">
    <text evidence="8">The sequence shown here is derived from an EMBL/GenBank/DDBJ whole genome shotgun (WGS) entry which is preliminary data.</text>
</comment>
<dbReference type="InterPro" id="IPR037219">
    <property type="entry name" value="Peptidase_M41-like"/>
</dbReference>
<dbReference type="Gene3D" id="1.20.58.760">
    <property type="entry name" value="Peptidase M41"/>
    <property type="match status" value="1"/>
</dbReference>
<sequence length="276" mass="31000">MPDLEAREAILKIHTKKKKIATDVDLLQITKRTPGMSGAELAAIVNEATILATKNKQESITMKDLEESIDKVSMGPAKKSHKTEEKEKIMTAYHEAGHAVIVMKHPHSESKVRTIIITPRGGALGYVWHTSDKEYFSQTEDKLKYAIVCSLGGAAAEELFCKSRTNRVYSDLKSVTRIAFGMVAYSGMSPLGYINFEHCSEQTRYQVDQEVKKIVDECYKTSKELLITNKTLVEKITKALLEKDNLNQKEVYALDEKNQTPTKSKAKSKPKRTTSK</sequence>
<evidence type="ECO:0000259" key="7">
    <source>
        <dbReference type="Pfam" id="PF17862"/>
    </source>
</evidence>
<feature type="compositionally biased region" description="Basic residues" evidence="5">
    <location>
        <begin position="264"/>
        <end position="276"/>
    </location>
</feature>
<name>A0ABQ0J235_9MOLU</name>
<dbReference type="SUPFAM" id="SSF140990">
    <property type="entry name" value="FtsH protease domain-like"/>
    <property type="match status" value="1"/>
</dbReference>
<dbReference type="InterPro" id="IPR041569">
    <property type="entry name" value="AAA_lid_3"/>
</dbReference>
<evidence type="ECO:0000256" key="1">
    <source>
        <dbReference type="ARBA" id="ARBA00001947"/>
    </source>
</evidence>
<reference evidence="9" key="1">
    <citation type="journal article" date="2014" name="Genome Announc.">
        <title>Draft Genome Sequence of ''Candidatus Phytoplasma asteris'' Strain OY-V, an Unculturable Plant-Pathogenic Bacterium.</title>
        <authorList>
            <person name="Kakizawa S."/>
            <person name="Makino A."/>
            <person name="Ishii Y."/>
            <person name="Tamaki H."/>
            <person name="Kamagata Y."/>
        </authorList>
    </citation>
    <scope>NUCLEOTIDE SEQUENCE [LARGE SCALE GENOMIC DNA]</scope>
    <source>
        <strain evidence="9">OY-V</strain>
    </source>
</reference>
<protein>
    <submittedName>
        <fullName evidence="8">ATP-dependent Zn proteases</fullName>
    </submittedName>
</protein>
<evidence type="ECO:0000313" key="9">
    <source>
        <dbReference type="Proteomes" id="UP000028900"/>
    </source>
</evidence>
<dbReference type="PANTHER" id="PTHR23076">
    <property type="entry name" value="METALLOPROTEASE M41 FTSH"/>
    <property type="match status" value="1"/>
</dbReference>
<evidence type="ECO:0000313" key="8">
    <source>
        <dbReference type="EMBL" id="GAK73665.1"/>
    </source>
</evidence>
<dbReference type="InterPro" id="IPR000642">
    <property type="entry name" value="Peptidase_M41"/>
</dbReference>
<dbReference type="SUPFAM" id="SSF52540">
    <property type="entry name" value="P-loop containing nucleoside triphosphate hydrolases"/>
    <property type="match status" value="1"/>
</dbReference>
<dbReference type="GO" id="GO:0008233">
    <property type="term" value="F:peptidase activity"/>
    <property type="evidence" value="ECO:0007669"/>
    <property type="project" value="UniProtKB-KW"/>
</dbReference>
<organism evidence="8 9">
    <name type="scientific">'Chrysanthemum coronarium' phytoplasma</name>
    <dbReference type="NCBI Taxonomy" id="1520703"/>
    <lineage>
        <taxon>Bacteria</taxon>
        <taxon>Bacillati</taxon>
        <taxon>Mycoplasmatota</taxon>
        <taxon>Mollicutes</taxon>
        <taxon>Acholeplasmatales</taxon>
        <taxon>Acholeplasmataceae</taxon>
        <taxon>Candidatus Phytoplasma</taxon>
        <taxon>16SrI (Aster yellows group)</taxon>
    </lineage>
</organism>
<keyword evidence="8" id="KW-0645">Protease</keyword>
<keyword evidence="2" id="KW-0479">Metal-binding</keyword>
<dbReference type="Gene3D" id="1.10.8.60">
    <property type="match status" value="1"/>
</dbReference>
<keyword evidence="4" id="KW-0482">Metalloprotease</keyword>
<evidence type="ECO:0000256" key="4">
    <source>
        <dbReference type="ARBA" id="ARBA00023049"/>
    </source>
</evidence>
<feature type="domain" description="AAA ATPase AAA+ lid" evidence="7">
    <location>
        <begin position="23"/>
        <end position="67"/>
    </location>
</feature>
<gene>
    <name evidence="8" type="primary">hflB</name>
    <name evidence="8" type="ORF">OYV_01440</name>
</gene>
<proteinExistence type="predicted"/>
<keyword evidence="3" id="KW-0862">Zinc</keyword>
<evidence type="ECO:0000259" key="6">
    <source>
        <dbReference type="Pfam" id="PF01434"/>
    </source>
</evidence>
<reference evidence="8 9" key="2">
    <citation type="journal article" date="2014" name="Genome Announc.">
        <title>Draft Genome Sequence of 'Candidatus Phytoplasma asteris' Strain OY-V, an Unculturable Plant-Pathogenic Bacterium.</title>
        <authorList>
            <person name="Kakizawa S."/>
            <person name="Makino A."/>
            <person name="Ishii Y."/>
            <person name="Tamaki H."/>
            <person name="Kamagata Y."/>
        </authorList>
    </citation>
    <scope>NUCLEOTIDE SEQUENCE [LARGE SCALE GENOMIC DNA]</scope>
    <source>
        <strain evidence="8 9">OY-V</strain>
    </source>
</reference>
<dbReference type="PANTHER" id="PTHR23076:SF97">
    <property type="entry name" value="ATP-DEPENDENT ZINC METALLOPROTEASE YME1L1"/>
    <property type="match status" value="1"/>
</dbReference>
<comment type="cofactor">
    <cofactor evidence="1">
        <name>Zn(2+)</name>
        <dbReference type="ChEBI" id="CHEBI:29105"/>
    </cofactor>
</comment>
<dbReference type="Proteomes" id="UP000028900">
    <property type="component" value="Unassembled WGS sequence"/>
</dbReference>
<dbReference type="EMBL" id="BBIY01000009">
    <property type="protein sequence ID" value="GAK73665.1"/>
    <property type="molecule type" value="Genomic_DNA"/>
</dbReference>
<dbReference type="Pfam" id="PF01434">
    <property type="entry name" value="Peptidase_M41"/>
    <property type="match status" value="1"/>
</dbReference>
<keyword evidence="4" id="KW-0378">Hydrolase</keyword>
<evidence type="ECO:0000256" key="5">
    <source>
        <dbReference type="SAM" id="MobiDB-lite"/>
    </source>
</evidence>
<feature type="domain" description="Peptidase M41" evidence="6">
    <location>
        <begin position="83"/>
        <end position="253"/>
    </location>
</feature>
<evidence type="ECO:0000256" key="3">
    <source>
        <dbReference type="ARBA" id="ARBA00022833"/>
    </source>
</evidence>